<dbReference type="PANTHER" id="PTHR33116">
    <property type="entry name" value="REVERSE TRANSCRIPTASE ZINC-BINDING DOMAIN-CONTAINING PROTEIN-RELATED-RELATED"/>
    <property type="match status" value="1"/>
</dbReference>
<reference evidence="3" key="2">
    <citation type="submission" date="2025-08" db="UniProtKB">
        <authorList>
            <consortium name="RefSeq"/>
        </authorList>
    </citation>
    <scope>IDENTIFICATION</scope>
    <source>
        <tissue evidence="3">Leaf</tissue>
    </source>
</reference>
<sequence>MACRCFLWSESAGVTKRALVAWERLCLPKVQTPNQASWMVRKIIGASKFIMNIGPANLSVFYLAYFSTRKTYNLLRGNFEKVPWKKLICNNPCPPKCLFIGWLAVLRRLTTCDRLVKIGIQCDTLCCLCSKEQEDIEHLFFSCSWSSELWTKVLSWIGCIKQSESWSSEIDFVTAHATGNLAKHQIYRMVLFTSVYFVWRERNQRHFQGVTGDLNQVFREIQLVVYSTCFLYKKLRNVGQEL</sequence>
<dbReference type="GeneID" id="130470104"/>
<evidence type="ECO:0000313" key="3">
    <source>
        <dbReference type="RefSeq" id="XP_056695668.1"/>
    </source>
</evidence>
<dbReference type="PANTHER" id="PTHR33116:SF66">
    <property type="entry name" value="REVERSE TRANSCRIPTASE ZINC-BINDING DOMAIN-CONTAINING PROTEIN"/>
    <property type="match status" value="1"/>
</dbReference>
<dbReference type="Proteomes" id="UP000813463">
    <property type="component" value="Chromosome 3"/>
</dbReference>
<feature type="domain" description="Reverse transcriptase zinc-binding" evidence="1">
    <location>
        <begin position="66"/>
        <end position="150"/>
    </location>
</feature>
<dbReference type="Pfam" id="PF13966">
    <property type="entry name" value="zf-RVT"/>
    <property type="match status" value="1"/>
</dbReference>
<evidence type="ECO:0000313" key="2">
    <source>
        <dbReference type="Proteomes" id="UP000813463"/>
    </source>
</evidence>
<protein>
    <recommendedName>
        <fullName evidence="1">Reverse transcriptase zinc-binding domain-containing protein</fullName>
    </recommendedName>
</protein>
<gene>
    <name evidence="3" type="primary">LOC130470104</name>
</gene>
<evidence type="ECO:0000259" key="1">
    <source>
        <dbReference type="Pfam" id="PF13966"/>
    </source>
</evidence>
<keyword evidence="2" id="KW-1185">Reference proteome</keyword>
<dbReference type="InterPro" id="IPR026960">
    <property type="entry name" value="RVT-Znf"/>
</dbReference>
<dbReference type="RefSeq" id="XP_056695668.1">
    <property type="nucleotide sequence ID" value="XM_056839690.1"/>
</dbReference>
<organism evidence="2 3">
    <name type="scientific">Spinacia oleracea</name>
    <name type="common">Spinach</name>
    <dbReference type="NCBI Taxonomy" id="3562"/>
    <lineage>
        <taxon>Eukaryota</taxon>
        <taxon>Viridiplantae</taxon>
        <taxon>Streptophyta</taxon>
        <taxon>Embryophyta</taxon>
        <taxon>Tracheophyta</taxon>
        <taxon>Spermatophyta</taxon>
        <taxon>Magnoliopsida</taxon>
        <taxon>eudicotyledons</taxon>
        <taxon>Gunneridae</taxon>
        <taxon>Pentapetalae</taxon>
        <taxon>Caryophyllales</taxon>
        <taxon>Chenopodiaceae</taxon>
        <taxon>Chenopodioideae</taxon>
        <taxon>Anserineae</taxon>
        <taxon>Spinacia</taxon>
    </lineage>
</organism>
<name>A0ABM3RJ77_SPIOL</name>
<accession>A0ABM3RJ77</accession>
<proteinExistence type="predicted"/>
<reference evidence="2" key="1">
    <citation type="journal article" date="2021" name="Nat. Commun.">
        <title>Genomic analyses provide insights into spinach domestication and the genetic basis of agronomic traits.</title>
        <authorList>
            <person name="Cai X."/>
            <person name="Sun X."/>
            <person name="Xu C."/>
            <person name="Sun H."/>
            <person name="Wang X."/>
            <person name="Ge C."/>
            <person name="Zhang Z."/>
            <person name="Wang Q."/>
            <person name="Fei Z."/>
            <person name="Jiao C."/>
            <person name="Wang Q."/>
        </authorList>
    </citation>
    <scope>NUCLEOTIDE SEQUENCE [LARGE SCALE GENOMIC DNA]</scope>
    <source>
        <strain evidence="2">cv. Varoflay</strain>
    </source>
</reference>